<proteinExistence type="predicted"/>
<evidence type="ECO:0000313" key="3">
    <source>
        <dbReference type="Proteomes" id="UP000030520"/>
    </source>
</evidence>
<sequence length="234" mass="26354">MLRWMSFIGLLIVSSTAHAYRVEPMIAEMEPIGKRAQMTMRIDNTSSKPLTVELYPLSMTMDQYGNETISPADDDLLVIPVTAIVKPGRSQSVMVRYLGDPSISQSKSYRVAVKQVKVENSQEESGQMGLLLQFNTLVNIRPKNTNPKLSIRSVTQKDAKWLVEVENSGDSYGRLSRTNWTLDDGNNSLYLKGVEISKLIAGTLVLPYSTRFFEMTPIDNFNVRKLKIDIAEEE</sequence>
<dbReference type="InterPro" id="IPR013783">
    <property type="entry name" value="Ig-like_fold"/>
</dbReference>
<keyword evidence="3" id="KW-1185">Reference proteome</keyword>
<dbReference type="Gene3D" id="2.60.40.10">
    <property type="entry name" value="Immunoglobulins"/>
    <property type="match status" value="1"/>
</dbReference>
<dbReference type="RefSeq" id="WP_038215035.1">
    <property type="nucleotide sequence ID" value="NZ_JRWM01000016.1"/>
</dbReference>
<feature type="signal peptide" evidence="1">
    <location>
        <begin position="1"/>
        <end position="19"/>
    </location>
</feature>
<comment type="caution">
    <text evidence="2">The sequence shown here is derived from an EMBL/GenBank/DDBJ whole genome shotgun (WGS) entry which is preliminary data.</text>
</comment>
<accession>A0ABR4YCE6</accession>
<dbReference type="InterPro" id="IPR008962">
    <property type="entry name" value="PapD-like_sf"/>
</dbReference>
<keyword evidence="1" id="KW-0732">Signal</keyword>
<organism evidence="2 3">
    <name type="scientific">Vibrio variabilis</name>
    <dbReference type="NCBI Taxonomy" id="990271"/>
    <lineage>
        <taxon>Bacteria</taxon>
        <taxon>Pseudomonadati</taxon>
        <taxon>Pseudomonadota</taxon>
        <taxon>Gammaproteobacteria</taxon>
        <taxon>Vibrionales</taxon>
        <taxon>Vibrionaceae</taxon>
        <taxon>Vibrio</taxon>
    </lineage>
</organism>
<dbReference type="PANTHER" id="PTHR30251:SF4">
    <property type="entry name" value="SLR1668 PROTEIN"/>
    <property type="match status" value="1"/>
</dbReference>
<evidence type="ECO:0000313" key="2">
    <source>
        <dbReference type="EMBL" id="KHA60612.1"/>
    </source>
</evidence>
<dbReference type="Proteomes" id="UP000030520">
    <property type="component" value="Unassembled WGS sequence"/>
</dbReference>
<dbReference type="PANTHER" id="PTHR30251">
    <property type="entry name" value="PILUS ASSEMBLY CHAPERONE"/>
    <property type="match status" value="1"/>
</dbReference>
<dbReference type="InterPro" id="IPR050643">
    <property type="entry name" value="Periplasmic_pilus_chap"/>
</dbReference>
<gene>
    <name evidence="2" type="ORF">NL53_11165</name>
</gene>
<protein>
    <submittedName>
        <fullName evidence="2">Pilus assembly protein</fullName>
    </submittedName>
</protein>
<dbReference type="EMBL" id="JRWM01000016">
    <property type="protein sequence ID" value="KHA60612.1"/>
    <property type="molecule type" value="Genomic_DNA"/>
</dbReference>
<dbReference type="SUPFAM" id="SSF49354">
    <property type="entry name" value="PapD-like"/>
    <property type="match status" value="1"/>
</dbReference>
<evidence type="ECO:0000256" key="1">
    <source>
        <dbReference type="SAM" id="SignalP"/>
    </source>
</evidence>
<name>A0ABR4YCE6_9VIBR</name>
<feature type="chain" id="PRO_5045635046" evidence="1">
    <location>
        <begin position="20"/>
        <end position="234"/>
    </location>
</feature>
<reference evidence="2 3" key="1">
    <citation type="submission" date="2014-10" db="EMBL/GenBank/DDBJ databases">
        <title>Genome sequencing of Vibrio variabilis T01.</title>
        <authorList>
            <person name="Chan K.-G."/>
            <person name="Mohamad N.I."/>
        </authorList>
    </citation>
    <scope>NUCLEOTIDE SEQUENCE [LARGE SCALE GENOMIC DNA]</scope>
    <source>
        <strain evidence="2 3">T01</strain>
    </source>
</reference>